<evidence type="ECO:0000256" key="5">
    <source>
        <dbReference type="ARBA" id="ARBA00023002"/>
    </source>
</evidence>
<dbReference type="InterPro" id="IPR040079">
    <property type="entry name" value="Glutathione_S-Trfase"/>
</dbReference>
<sequence>MSTASTISPLTTALPSWEDLLEAARKYTPARRIRRVGQHPSTQPIPSSWNKLPPNTPAPVLLYRDTNSWCPFCERVWFALEEKGIPFETEFIDLSNKPKWYTDLVPTTLVPAAKIEGKLVYESKDILLALEERYPEVPLLPSDPQERAIADRWVEESETNGFRDLAYQLLRKAPEDPQELEDLRAKFEAQLDALEADLGKYSSPFFLSEFSIVDILYSPHLDRLAANLPVYRGYHIKGNPRFPRINAWFEAIAQRPAYQRSASDHTTNNLLLRRRFGIDPVGNPAPLDADRANLLVNDLDYSRTESRANTWHTDVTFVDRPPLGSVLHAVTIPPVGGDTVWANSVTAYQDLPDRLRNLADTLWAVHSNKYDYAEAAVEISEQQKEYRKIFTSTVYETLHPVVRVHPESGEQGLFIGGFVRQIKGLSQTESNDIIRLLQSYVTRLENTVRWKWKEGDVAFWDNRATQHYAIADYGTQPRRVQRVTIAGDLPVGIDGKTSEAVKGDSSAFTPALVAAS</sequence>
<dbReference type="Pfam" id="PF13410">
    <property type="entry name" value="GST_C_2"/>
    <property type="match status" value="1"/>
</dbReference>
<dbReference type="InterPro" id="IPR051323">
    <property type="entry name" value="AtsK-like"/>
</dbReference>
<keyword evidence="5" id="KW-0560">Oxidoreductase</keyword>
<name>A0AAW9Q7D1_9CYAN</name>
<dbReference type="EMBL" id="JAZBJZ010000082">
    <property type="protein sequence ID" value="MEE3718536.1"/>
    <property type="molecule type" value="Genomic_DNA"/>
</dbReference>
<dbReference type="GO" id="GO:0005737">
    <property type="term" value="C:cytoplasm"/>
    <property type="evidence" value="ECO:0007669"/>
    <property type="project" value="TreeGrafter"/>
</dbReference>
<evidence type="ECO:0000256" key="2">
    <source>
        <dbReference type="ARBA" id="ARBA00005896"/>
    </source>
</evidence>
<dbReference type="PANTHER" id="PTHR30468:SF5">
    <property type="entry name" value="ALPHA-KETOGLUTARATE-DEPENDENT SULFATE ESTER DIOXYGENASE"/>
    <property type="match status" value="1"/>
</dbReference>
<dbReference type="CDD" id="cd00570">
    <property type="entry name" value="GST_N_family"/>
    <property type="match status" value="1"/>
</dbReference>
<dbReference type="SUPFAM" id="SSF47616">
    <property type="entry name" value="GST C-terminal domain-like"/>
    <property type="match status" value="1"/>
</dbReference>
<dbReference type="GO" id="GO:0016706">
    <property type="term" value="F:2-oxoglutarate-dependent dioxygenase activity"/>
    <property type="evidence" value="ECO:0007669"/>
    <property type="project" value="TreeGrafter"/>
</dbReference>
<evidence type="ECO:0000256" key="3">
    <source>
        <dbReference type="ARBA" id="ARBA00022723"/>
    </source>
</evidence>
<proteinExistence type="inferred from homology"/>
<dbReference type="InterPro" id="IPR004045">
    <property type="entry name" value="Glutathione_S-Trfase_N"/>
</dbReference>
<evidence type="ECO:0000256" key="4">
    <source>
        <dbReference type="ARBA" id="ARBA00022964"/>
    </source>
</evidence>
<dbReference type="InterPro" id="IPR042098">
    <property type="entry name" value="TauD-like_sf"/>
</dbReference>
<dbReference type="Pfam" id="PF13409">
    <property type="entry name" value="GST_N_2"/>
    <property type="match status" value="1"/>
</dbReference>
<dbReference type="Gene3D" id="3.60.130.10">
    <property type="entry name" value="Clavaminate synthase-like"/>
    <property type="match status" value="1"/>
</dbReference>
<keyword evidence="4 9" id="KW-0223">Dioxygenase</keyword>
<dbReference type="Proteomes" id="UP001333818">
    <property type="component" value="Unassembled WGS sequence"/>
</dbReference>
<organism evidence="9 10">
    <name type="scientific">Tumidithrix elongata BACA0141</name>
    <dbReference type="NCBI Taxonomy" id="2716417"/>
    <lineage>
        <taxon>Bacteria</taxon>
        <taxon>Bacillati</taxon>
        <taxon>Cyanobacteriota</taxon>
        <taxon>Cyanophyceae</taxon>
        <taxon>Pseudanabaenales</taxon>
        <taxon>Pseudanabaenaceae</taxon>
        <taxon>Tumidithrix</taxon>
        <taxon>Tumidithrix elongata</taxon>
    </lineage>
</organism>
<evidence type="ECO:0000256" key="1">
    <source>
        <dbReference type="ARBA" id="ARBA00001954"/>
    </source>
</evidence>
<dbReference type="InterPro" id="IPR036282">
    <property type="entry name" value="Glutathione-S-Trfase_C_sf"/>
</dbReference>
<feature type="domain" description="GST N-terminal" evidence="7">
    <location>
        <begin position="60"/>
        <end position="138"/>
    </location>
</feature>
<dbReference type="Pfam" id="PF02668">
    <property type="entry name" value="TauD"/>
    <property type="match status" value="1"/>
</dbReference>
<comment type="caution">
    <text evidence="9">The sequence shown here is derived from an EMBL/GenBank/DDBJ whole genome shotgun (WGS) entry which is preliminary data.</text>
</comment>
<evidence type="ECO:0000259" key="7">
    <source>
        <dbReference type="PROSITE" id="PS50404"/>
    </source>
</evidence>
<keyword evidence="10" id="KW-1185">Reference proteome</keyword>
<dbReference type="SFLD" id="SFLDS00019">
    <property type="entry name" value="Glutathione_Transferase_(cytos"/>
    <property type="match status" value="1"/>
</dbReference>
<evidence type="ECO:0000259" key="8">
    <source>
        <dbReference type="PROSITE" id="PS50405"/>
    </source>
</evidence>
<evidence type="ECO:0000313" key="10">
    <source>
        <dbReference type="Proteomes" id="UP001333818"/>
    </source>
</evidence>
<dbReference type="PANTHER" id="PTHR30468">
    <property type="entry name" value="ALPHA-KETOGLUTARATE-DEPENDENT SULFONATE DIOXYGENASE"/>
    <property type="match status" value="1"/>
</dbReference>
<comment type="similarity">
    <text evidence="2">Belongs to the TfdA dioxygenase family.</text>
</comment>
<keyword evidence="3" id="KW-0479">Metal-binding</keyword>
<dbReference type="SFLD" id="SFLDG00358">
    <property type="entry name" value="Main_(cytGST)"/>
    <property type="match status" value="1"/>
</dbReference>
<dbReference type="InterPro" id="IPR003819">
    <property type="entry name" value="TauD/TfdA-like"/>
</dbReference>
<evidence type="ECO:0000313" key="9">
    <source>
        <dbReference type="EMBL" id="MEE3718536.1"/>
    </source>
</evidence>
<dbReference type="AlphaFoldDB" id="A0AAW9Q7D1"/>
<accession>A0AAW9Q7D1</accession>
<dbReference type="RefSeq" id="WP_330484969.1">
    <property type="nucleotide sequence ID" value="NZ_JAZBJZ010000082.1"/>
</dbReference>
<gene>
    <name evidence="9" type="ORF">V2H45_17490</name>
</gene>
<dbReference type="SUPFAM" id="SSF51197">
    <property type="entry name" value="Clavaminate synthase-like"/>
    <property type="match status" value="1"/>
</dbReference>
<evidence type="ECO:0000256" key="6">
    <source>
        <dbReference type="ARBA" id="ARBA00023004"/>
    </source>
</evidence>
<reference evidence="9" key="1">
    <citation type="submission" date="2024-01" db="EMBL/GenBank/DDBJ databases">
        <title>Bank of Algae and Cyanobacteria of the Azores (BACA) strain genomes.</title>
        <authorList>
            <person name="Luz R."/>
            <person name="Cordeiro R."/>
            <person name="Fonseca A."/>
            <person name="Goncalves V."/>
        </authorList>
    </citation>
    <scope>NUCLEOTIDE SEQUENCE</scope>
    <source>
        <strain evidence="9">BACA0141</strain>
    </source>
</reference>
<dbReference type="InterPro" id="IPR010987">
    <property type="entry name" value="Glutathione-S-Trfase_C-like"/>
</dbReference>
<dbReference type="Gene3D" id="3.40.30.10">
    <property type="entry name" value="Glutaredoxin"/>
    <property type="match status" value="1"/>
</dbReference>
<dbReference type="InterPro" id="IPR036249">
    <property type="entry name" value="Thioredoxin-like_sf"/>
</dbReference>
<comment type="cofactor">
    <cofactor evidence="1">
        <name>Fe(2+)</name>
        <dbReference type="ChEBI" id="CHEBI:29033"/>
    </cofactor>
</comment>
<dbReference type="GO" id="GO:0046872">
    <property type="term" value="F:metal ion binding"/>
    <property type="evidence" value="ECO:0007669"/>
    <property type="project" value="UniProtKB-KW"/>
</dbReference>
<feature type="domain" description="GST C-terminal" evidence="8">
    <location>
        <begin position="143"/>
        <end position="276"/>
    </location>
</feature>
<dbReference type="PROSITE" id="PS50405">
    <property type="entry name" value="GST_CTER"/>
    <property type="match status" value="1"/>
</dbReference>
<dbReference type="SUPFAM" id="SSF52833">
    <property type="entry name" value="Thioredoxin-like"/>
    <property type="match status" value="1"/>
</dbReference>
<protein>
    <submittedName>
        <fullName evidence="9">TauD/TfdA family dioxygenase</fullName>
    </submittedName>
</protein>
<dbReference type="PROSITE" id="PS51354">
    <property type="entry name" value="GLUTAREDOXIN_2"/>
    <property type="match status" value="1"/>
</dbReference>
<dbReference type="Gene3D" id="1.20.1050.10">
    <property type="match status" value="1"/>
</dbReference>
<dbReference type="PROSITE" id="PS50404">
    <property type="entry name" value="GST_NTER"/>
    <property type="match status" value="1"/>
</dbReference>
<keyword evidence="6" id="KW-0408">Iron</keyword>